<comment type="caution">
    <text evidence="4">The sequence shown here is derived from an EMBL/GenBank/DDBJ whole genome shotgun (WGS) entry which is preliminary data.</text>
</comment>
<evidence type="ECO:0000313" key="5">
    <source>
        <dbReference type="Proteomes" id="UP000825729"/>
    </source>
</evidence>
<gene>
    <name evidence="4" type="ORF">H6P81_012636</name>
</gene>
<dbReference type="Proteomes" id="UP000825729">
    <property type="component" value="Unassembled WGS sequence"/>
</dbReference>
<sequence>MEPPEKVATEFTNAAETLLENKNYVGAWCLMSKASKLFPDNERVSELLILSGILSVTTNLKMKSYGIDWYDVVMVSPSYDIAKVKGHCLELKNCLELFADRFEEVGNALRLVNEASVVLSNRSKRTKFDLERNAGLQVSEKLTSSRENDETCSNSSDNDIAQASLGRRFSQRIAKRKLANAEGCKLSTQSEKVFMYLSSIKKRDVTAASKPLIQDEGSERPCPLNILVKSPSKRSYDSIGGQVDSLSSVVPKRFYSDVENLSKDEQEKQEKEYLAKTNNFVSALQHSKDLRPICSDDDLVLDQNRCLSPELRALRDQLFSAVPQNPHYYPLEVHGSEIREGMKLGLDIAFVLLSEKIRNVDPINFREGKDGFGNHLSELETMGYNVSKLRERLNSLDSIWKKEEVVLDTIASLQAEVKDEMAELDAATKKVNRLKTHITELSNEMNQTKDEMESTKSHINNCRSKIEETLTRATKKRRKAYKLESDFASVAQSQWL</sequence>
<dbReference type="Pfam" id="PF05266">
    <property type="entry name" value="DUF724"/>
    <property type="match status" value="1"/>
</dbReference>
<dbReference type="Gene3D" id="1.10.287.1490">
    <property type="match status" value="1"/>
</dbReference>
<proteinExistence type="predicted"/>
<dbReference type="InterPro" id="IPR007930">
    <property type="entry name" value="DUF724"/>
</dbReference>
<keyword evidence="3" id="KW-0175">Coiled coil</keyword>
<evidence type="ECO:0000256" key="2">
    <source>
        <dbReference type="ARBA" id="ARBA00022604"/>
    </source>
</evidence>
<organism evidence="4 5">
    <name type="scientific">Aristolochia fimbriata</name>
    <name type="common">White veined hardy Dutchman's pipe vine</name>
    <dbReference type="NCBI Taxonomy" id="158543"/>
    <lineage>
        <taxon>Eukaryota</taxon>
        <taxon>Viridiplantae</taxon>
        <taxon>Streptophyta</taxon>
        <taxon>Embryophyta</taxon>
        <taxon>Tracheophyta</taxon>
        <taxon>Spermatophyta</taxon>
        <taxon>Magnoliopsida</taxon>
        <taxon>Magnoliidae</taxon>
        <taxon>Piperales</taxon>
        <taxon>Aristolochiaceae</taxon>
        <taxon>Aristolochia</taxon>
    </lineage>
</organism>
<keyword evidence="2" id="KW-0341">Growth regulation</keyword>
<dbReference type="AlphaFoldDB" id="A0AAV7EH02"/>
<protein>
    <submittedName>
        <fullName evidence="4">Uncharacterized protein</fullName>
    </submittedName>
</protein>
<feature type="coiled-coil region" evidence="3">
    <location>
        <begin position="410"/>
        <end position="458"/>
    </location>
</feature>
<accession>A0AAV7EH02</accession>
<dbReference type="PANTHER" id="PTHR44137">
    <property type="entry name" value="BNAC03G44070D PROTEIN"/>
    <property type="match status" value="1"/>
</dbReference>
<dbReference type="EMBL" id="JAINDJ010000005">
    <property type="protein sequence ID" value="KAG9446508.1"/>
    <property type="molecule type" value="Genomic_DNA"/>
</dbReference>
<evidence type="ECO:0000313" key="4">
    <source>
        <dbReference type="EMBL" id="KAG9446508.1"/>
    </source>
</evidence>
<evidence type="ECO:0000256" key="3">
    <source>
        <dbReference type="SAM" id="Coils"/>
    </source>
</evidence>
<reference evidence="4 5" key="1">
    <citation type="submission" date="2021-07" db="EMBL/GenBank/DDBJ databases">
        <title>The Aristolochia fimbriata genome: insights into angiosperm evolution, floral development and chemical biosynthesis.</title>
        <authorList>
            <person name="Jiao Y."/>
        </authorList>
    </citation>
    <scope>NUCLEOTIDE SEQUENCE [LARGE SCALE GENOMIC DNA]</scope>
    <source>
        <strain evidence="4">IBCAS-2021</strain>
        <tissue evidence="4">Leaf</tissue>
    </source>
</reference>
<name>A0AAV7EH02_ARIFI</name>
<keyword evidence="5" id="KW-1185">Reference proteome</keyword>
<dbReference type="PANTHER" id="PTHR44137:SF32">
    <property type="entry name" value="DNAJ HEAT SHOCK AMINO-TERMINAL DOMAIN PROTEIN"/>
    <property type="match status" value="1"/>
</dbReference>
<evidence type="ECO:0000256" key="1">
    <source>
        <dbReference type="ARBA" id="ARBA00022448"/>
    </source>
</evidence>
<keyword evidence="1" id="KW-0813">Transport</keyword>